<dbReference type="Pfam" id="PF12836">
    <property type="entry name" value="HHH_3"/>
    <property type="match status" value="1"/>
</dbReference>
<keyword evidence="1" id="KW-0732">Signal</keyword>
<dbReference type="RefSeq" id="WP_130307226.1">
    <property type="nucleotide sequence ID" value="NZ_SHKN01000001.1"/>
</dbReference>
<dbReference type="EMBL" id="SHKN01000001">
    <property type="protein sequence ID" value="RZT97180.1"/>
    <property type="molecule type" value="Genomic_DNA"/>
</dbReference>
<feature type="chain" id="PRO_5020567195" evidence="1">
    <location>
        <begin position="22"/>
        <end position="686"/>
    </location>
</feature>
<reference evidence="2 3" key="1">
    <citation type="submission" date="2019-02" db="EMBL/GenBank/DDBJ databases">
        <title>Genomic Encyclopedia of Type Strains, Phase IV (KMG-IV): sequencing the most valuable type-strain genomes for metagenomic binning, comparative biology and taxonomic classification.</title>
        <authorList>
            <person name="Goeker M."/>
        </authorList>
    </citation>
    <scope>NUCLEOTIDE SEQUENCE [LARGE SCALE GENOMIC DNA]</scope>
    <source>
        <strain evidence="2 3">DSM 28825</strain>
    </source>
</reference>
<protein>
    <submittedName>
        <fullName evidence="2">Helix-hairpin-helix protein</fullName>
    </submittedName>
</protein>
<dbReference type="Proteomes" id="UP000293562">
    <property type="component" value="Unassembled WGS sequence"/>
</dbReference>
<dbReference type="OrthoDB" id="9766750at2"/>
<evidence type="ECO:0000313" key="3">
    <source>
        <dbReference type="Proteomes" id="UP000293562"/>
    </source>
</evidence>
<comment type="caution">
    <text evidence="2">The sequence shown here is derived from an EMBL/GenBank/DDBJ whole genome shotgun (WGS) entry which is preliminary data.</text>
</comment>
<gene>
    <name evidence="2" type="ORF">EV201_1838</name>
</gene>
<dbReference type="InterPro" id="IPR010994">
    <property type="entry name" value="RuvA_2-like"/>
</dbReference>
<feature type="signal peptide" evidence="1">
    <location>
        <begin position="1"/>
        <end position="21"/>
    </location>
</feature>
<proteinExistence type="predicted"/>
<dbReference type="AlphaFoldDB" id="A0A4Q7VLM7"/>
<evidence type="ECO:0000313" key="2">
    <source>
        <dbReference type="EMBL" id="RZT97180.1"/>
    </source>
</evidence>
<dbReference type="SUPFAM" id="SSF47781">
    <property type="entry name" value="RuvA domain 2-like"/>
    <property type="match status" value="1"/>
</dbReference>
<accession>A0A4Q7VLM7</accession>
<keyword evidence="3" id="KW-1185">Reference proteome</keyword>
<sequence length="686" mass="80726">MHRHSFYMMIILVCLNCNLLAQNTANKNDIIEKMIETIAENSDESLDYTTLLENFNELYENPINLNTANKQELERLFYLSEYQIQNLLEYRKNNGLIYSIYELRLLDGFNYSTLQDIIPFVSVEITKKEISPNTHGQAKHFILLRSQRTLENEKGYESSLPNEDSEVPSPENNRQYLGRAWKYYTRYKYISPKKNTSFGFTAENDAGEPFFKKYNSQGFDFYSAFAEYKGRGVIQQINIGDYHIRFGQGLSVWSGLASKKSTFTTRNAKRLQGIKSYHSTDENQFFRGGAMEIKPMKNLSFTGFVSNKKRDANIENNLTQSLINTGLHRNENEFDKKNQLDELVWGGRLLWNFNQTEIGTCFIKSTFSPPLTTNDSELNKTFDLSGKQTYNMSIYYETRFKSMHMFGEFAQSKSGGKAYLQGLQFQAHPQLIVEAIYRNYAKNYHSLYGNGFGEQSETQNETGFYFGFEFHPYPKWTILSYYDLYEFPWLKYRVDSPSVGHDFLSQLEYRPNKNISIYFRFKQEEKPENTNDTKIKTPINLEKKQYRLHLSAIINENWEIRNRIELSEYEKQDKERGYLVYQDLIYHHSRLPFTANIRYALFDTDSYNSRIYAYENDILYAFSIPAYYNKGSRFYLNFRYKFNRKASLYLRYARTQYAHSESLGSGNSEISGDTKSEIKLQLKLAF</sequence>
<organism evidence="2 3">
    <name type="scientific">Ancylomarina subtilis</name>
    <dbReference type="NCBI Taxonomy" id="1639035"/>
    <lineage>
        <taxon>Bacteria</taxon>
        <taxon>Pseudomonadati</taxon>
        <taxon>Bacteroidota</taxon>
        <taxon>Bacteroidia</taxon>
        <taxon>Marinilabiliales</taxon>
        <taxon>Marinifilaceae</taxon>
        <taxon>Ancylomarina</taxon>
    </lineage>
</organism>
<evidence type="ECO:0000256" key="1">
    <source>
        <dbReference type="SAM" id="SignalP"/>
    </source>
</evidence>
<name>A0A4Q7VLM7_9BACT</name>